<dbReference type="SUPFAM" id="SSF160379">
    <property type="entry name" value="SP0830-like"/>
    <property type="match status" value="1"/>
</dbReference>
<proteinExistence type="predicted"/>
<gene>
    <name evidence="1" type="ORF">GWK08_06580</name>
</gene>
<organism evidence="1 2">
    <name type="scientific">Leptobacterium flavescens</name>
    <dbReference type="NCBI Taxonomy" id="472055"/>
    <lineage>
        <taxon>Bacteria</taxon>
        <taxon>Pseudomonadati</taxon>
        <taxon>Bacteroidota</taxon>
        <taxon>Flavobacteriia</taxon>
        <taxon>Flavobacteriales</taxon>
        <taxon>Flavobacteriaceae</taxon>
        <taxon>Leptobacterium</taxon>
    </lineage>
</organism>
<dbReference type="AlphaFoldDB" id="A0A6P0UJE3"/>
<protein>
    <submittedName>
        <fullName evidence="1">DUF1697 domain-containing protein</fullName>
    </submittedName>
</protein>
<accession>A0A6P0UJE3</accession>
<reference evidence="1 2" key="1">
    <citation type="submission" date="2020-01" db="EMBL/GenBank/DDBJ databases">
        <title>Leptobacterium flavescens.</title>
        <authorList>
            <person name="Wang G."/>
        </authorList>
    </citation>
    <scope>NUCLEOTIDE SEQUENCE [LARGE SCALE GENOMIC DNA]</scope>
    <source>
        <strain evidence="1 2">KCTC 22160</strain>
    </source>
</reference>
<dbReference type="InterPro" id="IPR012545">
    <property type="entry name" value="DUF1697"/>
</dbReference>
<dbReference type="PANTHER" id="PTHR36439:SF1">
    <property type="entry name" value="DUF1697 DOMAIN-CONTAINING PROTEIN"/>
    <property type="match status" value="1"/>
</dbReference>
<comment type="caution">
    <text evidence="1">The sequence shown here is derived from an EMBL/GenBank/DDBJ whole genome shotgun (WGS) entry which is preliminary data.</text>
</comment>
<dbReference type="Gene3D" id="3.30.70.1280">
    <property type="entry name" value="SP0830-like domains"/>
    <property type="match status" value="1"/>
</dbReference>
<evidence type="ECO:0000313" key="1">
    <source>
        <dbReference type="EMBL" id="NER13097.1"/>
    </source>
</evidence>
<dbReference type="PIRSF" id="PIRSF008502">
    <property type="entry name" value="UCP008502"/>
    <property type="match status" value="1"/>
</dbReference>
<dbReference type="Proteomes" id="UP000468581">
    <property type="component" value="Unassembled WGS sequence"/>
</dbReference>
<dbReference type="Gene3D" id="3.30.70.1260">
    <property type="entry name" value="bacterial protein sp0830 like"/>
    <property type="match status" value="1"/>
</dbReference>
<name>A0A6P0UJE3_9FLAO</name>
<sequence length="177" mass="20500">MTKWIVLLRGINVSGHKLIKMALLREILEQHGFKSVKTYIQSGNIVFESEESNENRTAGHIESILLKEFGYEVPTMAIEHSSYAEVIERNPFKEHTFGEHERLYVSFLKEAPSGEAKAELQAFSNEDERFVVGKQEVYVLCNKLAKKLNYSNTFIEKKLKTRATTRNWNTVNKIYQL</sequence>
<dbReference type="RefSeq" id="WP_163606099.1">
    <property type="nucleotide sequence ID" value="NZ_JAABOO010000001.1"/>
</dbReference>
<dbReference type="PANTHER" id="PTHR36439">
    <property type="entry name" value="BLL4334 PROTEIN"/>
    <property type="match status" value="1"/>
</dbReference>
<dbReference type="EMBL" id="JAABOO010000001">
    <property type="protein sequence ID" value="NER13097.1"/>
    <property type="molecule type" value="Genomic_DNA"/>
</dbReference>
<dbReference type="Pfam" id="PF08002">
    <property type="entry name" value="DUF1697"/>
    <property type="match status" value="1"/>
</dbReference>
<evidence type="ECO:0000313" key="2">
    <source>
        <dbReference type="Proteomes" id="UP000468581"/>
    </source>
</evidence>
<keyword evidence="2" id="KW-1185">Reference proteome</keyword>